<protein>
    <submittedName>
        <fullName evidence="3">Barstar family protein</fullName>
    </submittedName>
</protein>
<proteinExistence type="inferred from homology"/>
<keyword evidence="4" id="KW-1185">Reference proteome</keyword>
<evidence type="ECO:0000256" key="1">
    <source>
        <dbReference type="ARBA" id="ARBA00006845"/>
    </source>
</evidence>
<sequence>MRSLEGVYREYLREFSFPEYFGWNWAAFDECMKELEGQPAHAYLTIITRGGEVLSDEPEELSTFLRRLEEIGRRWSGAFAVGPAWGGGEVPFHTVVIDGSDTLDVPTTREDA</sequence>
<comment type="caution">
    <text evidence="3">The sequence shown here is derived from an EMBL/GenBank/DDBJ whole genome shotgun (WGS) entry which is preliminary data.</text>
</comment>
<dbReference type="Proteomes" id="UP000305836">
    <property type="component" value="Unassembled WGS sequence"/>
</dbReference>
<name>A0A4U3LKB5_9ACTN</name>
<dbReference type="EMBL" id="SZPZ01000005">
    <property type="protein sequence ID" value="TKK75464.1"/>
    <property type="molecule type" value="Genomic_DNA"/>
</dbReference>
<dbReference type="Gene3D" id="3.30.370.10">
    <property type="entry name" value="Barstar-like"/>
    <property type="match status" value="1"/>
</dbReference>
<dbReference type="AlphaFoldDB" id="A0A4U3LKB5"/>
<comment type="similarity">
    <text evidence="1">Belongs to the barstar family.</text>
</comment>
<dbReference type="InterPro" id="IPR000468">
    <property type="entry name" value="Barstar"/>
</dbReference>
<dbReference type="Pfam" id="PF01337">
    <property type="entry name" value="Barstar"/>
    <property type="match status" value="1"/>
</dbReference>
<evidence type="ECO:0000313" key="4">
    <source>
        <dbReference type="Proteomes" id="UP000305836"/>
    </source>
</evidence>
<feature type="domain" description="Barstar (barnase inhibitor)" evidence="2">
    <location>
        <begin position="1"/>
        <end position="76"/>
    </location>
</feature>
<evidence type="ECO:0000313" key="3">
    <source>
        <dbReference type="EMBL" id="TKK75464.1"/>
    </source>
</evidence>
<organism evidence="3 4">
    <name type="scientific">Kribbella jiaozuonensis</name>
    <dbReference type="NCBI Taxonomy" id="2575441"/>
    <lineage>
        <taxon>Bacteria</taxon>
        <taxon>Bacillati</taxon>
        <taxon>Actinomycetota</taxon>
        <taxon>Actinomycetes</taxon>
        <taxon>Propionibacteriales</taxon>
        <taxon>Kribbellaceae</taxon>
        <taxon>Kribbella</taxon>
    </lineage>
</organism>
<gene>
    <name evidence="3" type="ORF">FDA38_34260</name>
</gene>
<dbReference type="SUPFAM" id="SSF52038">
    <property type="entry name" value="Barstar-related"/>
    <property type="match status" value="1"/>
</dbReference>
<dbReference type="InterPro" id="IPR035905">
    <property type="entry name" value="Barstar-like_sf"/>
</dbReference>
<reference evidence="3 4" key="1">
    <citation type="submission" date="2019-04" db="EMBL/GenBank/DDBJ databases">
        <title>Kribbella sp. NEAU-THZ 27 nov., a novel actinomycete isolated from soil.</title>
        <authorList>
            <person name="Duan L."/>
        </authorList>
    </citation>
    <scope>NUCLEOTIDE SEQUENCE [LARGE SCALE GENOMIC DNA]</scope>
    <source>
        <strain evidence="4">NEAU-THZ27</strain>
    </source>
</reference>
<dbReference type="OrthoDB" id="5184890at2"/>
<evidence type="ECO:0000259" key="2">
    <source>
        <dbReference type="Pfam" id="PF01337"/>
    </source>
</evidence>
<accession>A0A4U3LKB5</accession>